<reference evidence="2 3" key="1">
    <citation type="journal article" date="2014" name="Genome Announc.">
        <title>Draft Genome Sequence of the Antitrypanosomally Active Sponge-Associated Bacterium Actinokineospora sp. Strain EG49.</title>
        <authorList>
            <person name="Harjes J."/>
            <person name="Ryu T."/>
            <person name="Abdelmohsen U.R."/>
            <person name="Moitinho-Silva L."/>
            <person name="Horn H."/>
            <person name="Ravasi T."/>
            <person name="Hentschel U."/>
        </authorList>
    </citation>
    <scope>NUCLEOTIDE SEQUENCE [LARGE SCALE GENOMIC DNA]</scope>
    <source>
        <strain evidence="2 3">EG49</strain>
    </source>
</reference>
<proteinExistence type="predicted"/>
<comment type="caution">
    <text evidence="2">The sequence shown here is derived from an EMBL/GenBank/DDBJ whole genome shotgun (WGS) entry which is preliminary data.</text>
</comment>
<dbReference type="PROSITE" id="PS50075">
    <property type="entry name" value="CARRIER"/>
    <property type="match status" value="1"/>
</dbReference>
<dbReference type="Gene3D" id="1.10.1200.10">
    <property type="entry name" value="ACP-like"/>
    <property type="match status" value="1"/>
</dbReference>
<gene>
    <name evidence="2" type="ORF">UO65_4439</name>
</gene>
<sequence>MRDKVREFVVAALADMNYDVGDVTGDSELGPAGLDMESLGMAELAVRVEDEFGVAFDDEEAEGLALMTLDEYAAAVVARLPVVEASA</sequence>
<dbReference type="STRING" id="909613.UO65_4439"/>
<dbReference type="InterPro" id="IPR036736">
    <property type="entry name" value="ACP-like_sf"/>
</dbReference>
<dbReference type="Proteomes" id="UP000019277">
    <property type="component" value="Unassembled WGS sequence"/>
</dbReference>
<protein>
    <recommendedName>
        <fullName evidence="1">Carrier domain-containing protein</fullName>
    </recommendedName>
</protein>
<dbReference type="SUPFAM" id="SSF47336">
    <property type="entry name" value="ACP-like"/>
    <property type="match status" value="1"/>
</dbReference>
<feature type="domain" description="Carrier" evidence="1">
    <location>
        <begin position="1"/>
        <end position="80"/>
    </location>
</feature>
<dbReference type="eggNOG" id="COG0236">
    <property type="taxonomic scope" value="Bacteria"/>
</dbReference>
<evidence type="ECO:0000313" key="3">
    <source>
        <dbReference type="Proteomes" id="UP000019277"/>
    </source>
</evidence>
<name>W7IVA6_9PSEU</name>
<dbReference type="AlphaFoldDB" id="W7IVA6"/>
<organism evidence="2 3">
    <name type="scientific">Actinokineospora spheciospongiae</name>
    <dbReference type="NCBI Taxonomy" id="909613"/>
    <lineage>
        <taxon>Bacteria</taxon>
        <taxon>Bacillati</taxon>
        <taxon>Actinomycetota</taxon>
        <taxon>Actinomycetes</taxon>
        <taxon>Pseudonocardiales</taxon>
        <taxon>Pseudonocardiaceae</taxon>
        <taxon>Actinokineospora</taxon>
    </lineage>
</organism>
<evidence type="ECO:0000259" key="1">
    <source>
        <dbReference type="PROSITE" id="PS50075"/>
    </source>
</evidence>
<accession>W7IVA6</accession>
<dbReference type="InterPro" id="IPR009081">
    <property type="entry name" value="PP-bd_ACP"/>
</dbReference>
<dbReference type="EMBL" id="AYXG01000165">
    <property type="protein sequence ID" value="EWC60331.1"/>
    <property type="molecule type" value="Genomic_DNA"/>
</dbReference>
<evidence type="ECO:0000313" key="2">
    <source>
        <dbReference type="EMBL" id="EWC60331.1"/>
    </source>
</evidence>
<dbReference type="OrthoDB" id="3401807at2"/>
<dbReference type="RefSeq" id="WP_035285623.1">
    <property type="nucleotide sequence ID" value="NZ_AYXG01000165.1"/>
</dbReference>
<keyword evidence="3" id="KW-1185">Reference proteome</keyword>
<dbReference type="Pfam" id="PF00550">
    <property type="entry name" value="PP-binding"/>
    <property type="match status" value="1"/>
</dbReference>